<feature type="chain" id="PRO_5011640301" description="Lipoprotein" evidence="1">
    <location>
        <begin position="24"/>
        <end position="324"/>
    </location>
</feature>
<dbReference type="EMBL" id="FOEI01000004">
    <property type="protein sequence ID" value="SEP97069.1"/>
    <property type="molecule type" value="Genomic_DNA"/>
</dbReference>
<protein>
    <recommendedName>
        <fullName evidence="4">Lipoprotein</fullName>
    </recommendedName>
</protein>
<dbReference type="OrthoDB" id="634553at2"/>
<dbReference type="RefSeq" id="WP_091467689.1">
    <property type="nucleotide sequence ID" value="NZ_FOEI01000004.1"/>
</dbReference>
<dbReference type="AlphaFoldDB" id="A0A1H9C7G1"/>
<evidence type="ECO:0008006" key="4">
    <source>
        <dbReference type="Google" id="ProtNLM"/>
    </source>
</evidence>
<keyword evidence="1" id="KW-0732">Signal</keyword>
<dbReference type="PROSITE" id="PS51257">
    <property type="entry name" value="PROKAR_LIPOPROTEIN"/>
    <property type="match status" value="1"/>
</dbReference>
<accession>A0A1H9C7G1</accession>
<evidence type="ECO:0000313" key="2">
    <source>
        <dbReference type="EMBL" id="SEP97069.1"/>
    </source>
</evidence>
<dbReference type="Proteomes" id="UP000198648">
    <property type="component" value="Unassembled WGS sequence"/>
</dbReference>
<sequence>MRKAVVILLFVLFFSCSENPKNAVSFYFWRTEFNLSPKEAQVLKDNNVTQLYVRYFDVALQNNVPYPVKPIAFKSKPKVSKIIPTIFIKNEVFLNQNTNVEQLSSNLLKLINQINSVHKIQNSEIQIDCDWSLESRDKYMQFLTILKKKYGKTISTTIRLHQIKYFEKTKVPPVDYGVLMLYNIGKVNAEGKNAIYDKEIALQYLPYLKNYPLQLKTALPIFSWLVHTRNGQVVQIISKKSIHDYQNKITFESDSKKHVVQESGIAFGDFYKKGDVLFEESISVNDLDDMKSLMHKYSKHPQTEFIYYDLDEKNLTKNKNEYNF</sequence>
<reference evidence="2 3" key="1">
    <citation type="submission" date="2016-10" db="EMBL/GenBank/DDBJ databases">
        <authorList>
            <person name="de Groot N.N."/>
        </authorList>
    </citation>
    <scope>NUCLEOTIDE SEQUENCE [LARGE SCALE GENOMIC DNA]</scope>
    <source>
        <strain evidence="2 3">DSM 27078</strain>
    </source>
</reference>
<evidence type="ECO:0000313" key="3">
    <source>
        <dbReference type="Proteomes" id="UP000198648"/>
    </source>
</evidence>
<name>A0A1H9C7G1_9FLAO</name>
<keyword evidence="3" id="KW-1185">Reference proteome</keyword>
<evidence type="ECO:0000256" key="1">
    <source>
        <dbReference type="SAM" id="SignalP"/>
    </source>
</evidence>
<dbReference type="STRING" id="1299341.SAMN05444005_10483"/>
<proteinExistence type="predicted"/>
<gene>
    <name evidence="2" type="ORF">SAMN05444005_10483</name>
</gene>
<organism evidence="2 3">
    <name type="scientific">Flavobacterium urocaniciphilum</name>
    <dbReference type="NCBI Taxonomy" id="1299341"/>
    <lineage>
        <taxon>Bacteria</taxon>
        <taxon>Pseudomonadati</taxon>
        <taxon>Bacteroidota</taxon>
        <taxon>Flavobacteriia</taxon>
        <taxon>Flavobacteriales</taxon>
        <taxon>Flavobacteriaceae</taxon>
        <taxon>Flavobacterium</taxon>
    </lineage>
</organism>
<feature type="signal peptide" evidence="1">
    <location>
        <begin position="1"/>
        <end position="23"/>
    </location>
</feature>